<sequence length="273" mass="30134">MNCTNPSLEPHQASENRRAQANGHSPVLNLSQHSSRPSNSSNNSNNNNNPTTNGPGGGGGGGGGAGGENSGSENAYNDGADDDDNDSEDDDDDDREQDLSDNPDVSSTANTDRLTSSQHPLAYPAMGGDVCPIPGQTASSMETLLRNIQGLLKVAADNARQQERQISLEKAELKMELLREREVREGIEKQLLDEQRTRILYQKRLKKEKRTRRRVQEQLEAEVKKRAQYEEALRSNSAEALRLLNESLAQELERERNARAEAEHKMQDCPMSV</sequence>
<feature type="compositionally biased region" description="Low complexity" evidence="1">
    <location>
        <begin position="38"/>
        <end position="53"/>
    </location>
</feature>
<organism evidence="2 3">
    <name type="scientific">Araneus ventricosus</name>
    <name type="common">Orbweaver spider</name>
    <name type="synonym">Epeira ventricosa</name>
    <dbReference type="NCBI Taxonomy" id="182803"/>
    <lineage>
        <taxon>Eukaryota</taxon>
        <taxon>Metazoa</taxon>
        <taxon>Ecdysozoa</taxon>
        <taxon>Arthropoda</taxon>
        <taxon>Chelicerata</taxon>
        <taxon>Arachnida</taxon>
        <taxon>Araneae</taxon>
        <taxon>Araneomorphae</taxon>
        <taxon>Entelegynae</taxon>
        <taxon>Araneoidea</taxon>
        <taxon>Araneidae</taxon>
        <taxon>Araneus</taxon>
    </lineage>
</organism>
<name>A0A4Y2CRH3_ARAVE</name>
<dbReference type="EMBL" id="BGPR01000228">
    <property type="protein sequence ID" value="GBM06387.1"/>
    <property type="molecule type" value="Genomic_DNA"/>
</dbReference>
<evidence type="ECO:0000313" key="2">
    <source>
        <dbReference type="EMBL" id="GBM06387.1"/>
    </source>
</evidence>
<dbReference type="GO" id="GO:0000978">
    <property type="term" value="F:RNA polymerase II cis-regulatory region sequence-specific DNA binding"/>
    <property type="evidence" value="ECO:0007669"/>
    <property type="project" value="TreeGrafter"/>
</dbReference>
<dbReference type="InterPro" id="IPR052417">
    <property type="entry name" value="Dachshund_domain"/>
</dbReference>
<keyword evidence="3" id="KW-1185">Reference proteome</keyword>
<reference evidence="2 3" key="1">
    <citation type="journal article" date="2019" name="Sci. Rep.">
        <title>Orb-weaving spider Araneus ventricosus genome elucidates the spidroin gene catalogue.</title>
        <authorList>
            <person name="Kono N."/>
            <person name="Nakamura H."/>
            <person name="Ohtoshi R."/>
            <person name="Moran D.A.P."/>
            <person name="Shinohara A."/>
            <person name="Yoshida Y."/>
            <person name="Fujiwara M."/>
            <person name="Mori M."/>
            <person name="Tomita M."/>
            <person name="Arakawa K."/>
        </authorList>
    </citation>
    <scope>NUCLEOTIDE SEQUENCE [LARGE SCALE GENOMIC DNA]</scope>
</reference>
<dbReference type="PANTHER" id="PTHR12577:SF6">
    <property type="entry name" value="DACHSHUND, ISOFORM B"/>
    <property type="match status" value="1"/>
</dbReference>
<accession>A0A4Y2CRH3</accession>
<feature type="region of interest" description="Disordered" evidence="1">
    <location>
        <begin position="1"/>
        <end position="121"/>
    </location>
</feature>
<feature type="compositionally biased region" description="Polar residues" evidence="1">
    <location>
        <begin position="28"/>
        <end position="37"/>
    </location>
</feature>
<feature type="region of interest" description="Disordered" evidence="1">
    <location>
        <begin position="254"/>
        <end position="273"/>
    </location>
</feature>
<dbReference type="GO" id="GO:0005634">
    <property type="term" value="C:nucleus"/>
    <property type="evidence" value="ECO:0007669"/>
    <property type="project" value="TreeGrafter"/>
</dbReference>
<feature type="compositionally biased region" description="Gly residues" evidence="1">
    <location>
        <begin position="54"/>
        <end position="69"/>
    </location>
</feature>
<feature type="compositionally biased region" description="Basic and acidic residues" evidence="1">
    <location>
        <begin position="254"/>
        <end position="267"/>
    </location>
</feature>
<dbReference type="GO" id="GO:0000981">
    <property type="term" value="F:DNA-binding transcription factor activity, RNA polymerase II-specific"/>
    <property type="evidence" value="ECO:0007669"/>
    <property type="project" value="TreeGrafter"/>
</dbReference>
<comment type="caution">
    <text evidence="2">The sequence shown here is derived from an EMBL/GenBank/DDBJ whole genome shotgun (WGS) entry which is preliminary data.</text>
</comment>
<evidence type="ECO:0000256" key="1">
    <source>
        <dbReference type="SAM" id="MobiDB-lite"/>
    </source>
</evidence>
<dbReference type="GO" id="GO:0005667">
    <property type="term" value="C:transcription regulator complex"/>
    <property type="evidence" value="ECO:0007669"/>
    <property type="project" value="TreeGrafter"/>
</dbReference>
<proteinExistence type="predicted"/>
<dbReference type="AlphaFoldDB" id="A0A4Y2CRH3"/>
<feature type="compositionally biased region" description="Acidic residues" evidence="1">
    <location>
        <begin position="79"/>
        <end position="101"/>
    </location>
</feature>
<evidence type="ECO:0000313" key="3">
    <source>
        <dbReference type="Proteomes" id="UP000499080"/>
    </source>
</evidence>
<dbReference type="Proteomes" id="UP000499080">
    <property type="component" value="Unassembled WGS sequence"/>
</dbReference>
<dbReference type="PANTHER" id="PTHR12577">
    <property type="entry name" value="DACHSHUND"/>
    <property type="match status" value="1"/>
</dbReference>
<protein>
    <submittedName>
        <fullName evidence="2">Dachshund 1</fullName>
    </submittedName>
</protein>
<feature type="compositionally biased region" description="Polar residues" evidence="1">
    <location>
        <begin position="103"/>
        <end position="119"/>
    </location>
</feature>
<gene>
    <name evidence="2" type="primary">Dach1_1</name>
    <name evidence="2" type="ORF">AVEN_266345_2</name>
</gene>